<dbReference type="SUPFAM" id="SSF53681">
    <property type="entry name" value="Aspartate/glutamate racemase"/>
    <property type="match status" value="2"/>
</dbReference>
<evidence type="ECO:0000256" key="3">
    <source>
        <dbReference type="ARBA" id="ARBA00022960"/>
    </source>
</evidence>
<gene>
    <name evidence="8" type="primary">murI</name>
    <name evidence="9" type="ORF">SAMN05421730_100261</name>
</gene>
<dbReference type="AlphaFoldDB" id="A0A1D3TQ38"/>
<feature type="binding site" evidence="8">
    <location>
        <begin position="204"/>
        <end position="205"/>
    </location>
    <ligand>
        <name>substrate</name>
    </ligand>
</feature>
<comment type="catalytic activity">
    <reaction evidence="1 8">
        <text>L-glutamate = D-glutamate</text>
        <dbReference type="Rhea" id="RHEA:12813"/>
        <dbReference type="ChEBI" id="CHEBI:29985"/>
        <dbReference type="ChEBI" id="CHEBI:29986"/>
        <dbReference type="EC" id="5.1.1.3"/>
    </reaction>
</comment>
<dbReference type="NCBIfam" id="TIGR00067">
    <property type="entry name" value="glut_race"/>
    <property type="match status" value="1"/>
</dbReference>
<proteinExistence type="inferred from homology"/>
<dbReference type="InterPro" id="IPR004391">
    <property type="entry name" value="Glu_race"/>
</dbReference>
<evidence type="ECO:0000256" key="8">
    <source>
        <dbReference type="HAMAP-Rule" id="MF_00258"/>
    </source>
</evidence>
<dbReference type="STRING" id="1619234.SAMN05421730_100261"/>
<dbReference type="Gene3D" id="3.40.50.1860">
    <property type="match status" value="2"/>
</dbReference>
<evidence type="ECO:0000256" key="1">
    <source>
        <dbReference type="ARBA" id="ARBA00001602"/>
    </source>
</evidence>
<feature type="binding site" evidence="8">
    <location>
        <begin position="29"/>
        <end position="30"/>
    </location>
    <ligand>
        <name>substrate</name>
    </ligand>
</feature>
<dbReference type="EMBL" id="FMKA01000002">
    <property type="protein sequence ID" value="SCP95610.1"/>
    <property type="molecule type" value="Genomic_DNA"/>
</dbReference>
<protein>
    <recommendedName>
        <fullName evidence="7 8">Glutamate racemase</fullName>
        <ecNumber evidence="2 8">5.1.1.3</ecNumber>
    </recommendedName>
</protein>
<dbReference type="UniPathway" id="UPA00219"/>
<evidence type="ECO:0000313" key="10">
    <source>
        <dbReference type="Proteomes" id="UP000199315"/>
    </source>
</evidence>
<organism evidence="9 10">
    <name type="scientific">Anaerobium acetethylicum</name>
    <dbReference type="NCBI Taxonomy" id="1619234"/>
    <lineage>
        <taxon>Bacteria</taxon>
        <taxon>Bacillati</taxon>
        <taxon>Bacillota</taxon>
        <taxon>Clostridia</taxon>
        <taxon>Lachnospirales</taxon>
        <taxon>Lachnospiraceae</taxon>
        <taxon>Anaerobium</taxon>
    </lineage>
</organism>
<comment type="pathway">
    <text evidence="8">Cell wall biogenesis; peptidoglycan biosynthesis.</text>
</comment>
<evidence type="ECO:0000256" key="6">
    <source>
        <dbReference type="ARBA" id="ARBA00023316"/>
    </source>
</evidence>
<keyword evidence="3 8" id="KW-0133">Cell shape</keyword>
<feature type="active site" description="Proton donor/acceptor" evidence="8">
    <location>
        <position position="92"/>
    </location>
</feature>
<dbReference type="PROSITE" id="PS00923">
    <property type="entry name" value="ASP_GLU_RACEMASE_1"/>
    <property type="match status" value="1"/>
</dbReference>
<name>A0A1D3TQ38_9FIRM</name>
<dbReference type="HAMAP" id="MF_00258">
    <property type="entry name" value="Glu_racemase"/>
    <property type="match status" value="1"/>
</dbReference>
<keyword evidence="5 8" id="KW-0413">Isomerase</keyword>
<evidence type="ECO:0000256" key="2">
    <source>
        <dbReference type="ARBA" id="ARBA00013090"/>
    </source>
</evidence>
<feature type="binding site" evidence="8">
    <location>
        <begin position="93"/>
        <end position="94"/>
    </location>
    <ligand>
        <name>substrate</name>
    </ligand>
</feature>
<dbReference type="RefSeq" id="WP_330387800.1">
    <property type="nucleotide sequence ID" value="NZ_FMKA01000002.1"/>
</dbReference>
<evidence type="ECO:0000256" key="5">
    <source>
        <dbReference type="ARBA" id="ARBA00023235"/>
    </source>
</evidence>
<dbReference type="GO" id="GO:0071555">
    <property type="term" value="P:cell wall organization"/>
    <property type="evidence" value="ECO:0007669"/>
    <property type="project" value="UniProtKB-KW"/>
</dbReference>
<keyword evidence="4 8" id="KW-0573">Peptidoglycan synthesis</keyword>
<evidence type="ECO:0000256" key="4">
    <source>
        <dbReference type="ARBA" id="ARBA00022984"/>
    </source>
</evidence>
<dbReference type="Pfam" id="PF01177">
    <property type="entry name" value="Asp_Glu_race"/>
    <property type="match status" value="1"/>
</dbReference>
<dbReference type="Proteomes" id="UP000199315">
    <property type="component" value="Unassembled WGS sequence"/>
</dbReference>
<dbReference type="GO" id="GO:0008881">
    <property type="term" value="F:glutamate racemase activity"/>
    <property type="evidence" value="ECO:0007669"/>
    <property type="project" value="UniProtKB-UniRule"/>
</dbReference>
<dbReference type="PROSITE" id="PS00924">
    <property type="entry name" value="ASP_GLU_RACEMASE_2"/>
    <property type="match status" value="1"/>
</dbReference>
<dbReference type="InterPro" id="IPR001920">
    <property type="entry name" value="Asp/Glu_race"/>
</dbReference>
<accession>A0A1D3TQ38</accession>
<dbReference type="PANTHER" id="PTHR21198:SF2">
    <property type="entry name" value="GLUTAMATE RACEMASE"/>
    <property type="match status" value="1"/>
</dbReference>
<reference evidence="9 10" key="1">
    <citation type="submission" date="2016-09" db="EMBL/GenBank/DDBJ databases">
        <authorList>
            <person name="Capua I."/>
            <person name="De Benedictis P."/>
            <person name="Joannis T."/>
            <person name="Lombin L.H."/>
            <person name="Cattoli G."/>
        </authorList>
    </citation>
    <scope>NUCLEOTIDE SEQUENCE [LARGE SCALE GENOMIC DNA]</scope>
    <source>
        <strain evidence="9 10">GluBS11</strain>
    </source>
</reference>
<evidence type="ECO:0000313" key="9">
    <source>
        <dbReference type="EMBL" id="SCP95610.1"/>
    </source>
</evidence>
<dbReference type="GO" id="GO:0008360">
    <property type="term" value="P:regulation of cell shape"/>
    <property type="evidence" value="ECO:0007669"/>
    <property type="project" value="UniProtKB-KW"/>
</dbReference>
<dbReference type="PANTHER" id="PTHR21198">
    <property type="entry name" value="GLUTAMATE RACEMASE"/>
    <property type="match status" value="1"/>
</dbReference>
<dbReference type="EC" id="5.1.1.3" evidence="2 8"/>
<sequence>MTDTVYDIDQKIEKKTDEDMRQASIGVFDSGVGGLTVAREIMRQLPDERIIYFGDTARVPYGSKSKDTIIRYSRQIIRFLRTKNVKAIVVACNTASAYALETIKGELDIPIIGVVKPGARVAAGSTKNGRIGVIGTEGTINSHIYSQIIHQKDSSLQVIGKACPLFVPLVEEGLLKDPVTDEIASRYLQEFKDSQIDTLILGCTHYPLIRSTIGRIMGDGVTLVNPAYETARELKELLHRKGLTREHVEGQEEPMYEFYVSDAADKFKKFANTILPYDIETTKQINIEEY</sequence>
<feature type="binding site" evidence="8">
    <location>
        <begin position="61"/>
        <end position="62"/>
    </location>
    <ligand>
        <name>substrate</name>
    </ligand>
</feature>
<dbReference type="InterPro" id="IPR033134">
    <property type="entry name" value="Asp/Glu_racemase_AS_2"/>
</dbReference>
<keyword evidence="6 8" id="KW-0961">Cell wall biogenesis/degradation</keyword>
<dbReference type="FunFam" id="3.40.50.1860:FF:000002">
    <property type="entry name" value="Glutamate racemase"/>
    <property type="match status" value="1"/>
</dbReference>
<comment type="function">
    <text evidence="8">Provides the (R)-glutamate required for cell wall biosynthesis.</text>
</comment>
<feature type="active site" description="Proton donor/acceptor" evidence="8">
    <location>
        <position position="203"/>
    </location>
</feature>
<evidence type="ECO:0000256" key="7">
    <source>
        <dbReference type="ARBA" id="ARBA00070053"/>
    </source>
</evidence>
<keyword evidence="10" id="KW-1185">Reference proteome</keyword>
<dbReference type="InterPro" id="IPR015942">
    <property type="entry name" value="Asp/Glu/hydantoin_racemase"/>
</dbReference>
<dbReference type="GO" id="GO:0009252">
    <property type="term" value="P:peptidoglycan biosynthetic process"/>
    <property type="evidence" value="ECO:0007669"/>
    <property type="project" value="UniProtKB-UniRule"/>
</dbReference>
<comment type="similarity">
    <text evidence="8">Belongs to the aspartate/glutamate racemases family.</text>
</comment>
<dbReference type="InterPro" id="IPR018187">
    <property type="entry name" value="Asp/Glu_racemase_AS_1"/>
</dbReference>